<dbReference type="RefSeq" id="WP_338203192.1">
    <property type="nucleotide sequence ID" value="NZ_JAEKNR010000165.1"/>
</dbReference>
<gene>
    <name evidence="1" type="ORF">JF922_16330</name>
</gene>
<protein>
    <submittedName>
        <fullName evidence="1">Uncharacterized protein</fullName>
    </submittedName>
</protein>
<reference evidence="1" key="1">
    <citation type="submission" date="2020-10" db="EMBL/GenBank/DDBJ databases">
        <title>Ca. Dormibacterota MAGs.</title>
        <authorList>
            <person name="Montgomery K."/>
        </authorList>
    </citation>
    <scope>NUCLEOTIDE SEQUENCE [LARGE SCALE GENOMIC DNA]</scope>
    <source>
        <strain evidence="1">SC8812_S17_10</strain>
    </source>
</reference>
<evidence type="ECO:0000313" key="1">
    <source>
        <dbReference type="EMBL" id="MBJ7599632.1"/>
    </source>
</evidence>
<sequence>MLLEHLERLNMRHARGRELDEVTRDAIQLVLAELPEAWRPGWPPCGTVQEALDQMFELKGEIKRRALPEGLPVGWNWGEDAQP</sequence>
<organism evidence="1 2">
    <name type="scientific">Candidatus Nephthysia bennettiae</name>
    <dbReference type="NCBI Taxonomy" id="3127016"/>
    <lineage>
        <taxon>Bacteria</taxon>
        <taxon>Bacillati</taxon>
        <taxon>Candidatus Dormiibacterota</taxon>
        <taxon>Candidatus Dormibacteria</taxon>
        <taxon>Candidatus Dormibacterales</taxon>
        <taxon>Candidatus Dormibacteraceae</taxon>
        <taxon>Candidatus Nephthysia</taxon>
    </lineage>
</organism>
<accession>A0A934NEK5</accession>
<dbReference type="Proteomes" id="UP000612893">
    <property type="component" value="Unassembled WGS sequence"/>
</dbReference>
<keyword evidence="2" id="KW-1185">Reference proteome</keyword>
<name>A0A934NEK5_9BACT</name>
<proteinExistence type="predicted"/>
<dbReference type="AlphaFoldDB" id="A0A934NEK5"/>
<comment type="caution">
    <text evidence="1">The sequence shown here is derived from an EMBL/GenBank/DDBJ whole genome shotgun (WGS) entry which is preliminary data.</text>
</comment>
<dbReference type="EMBL" id="JAEKNR010000165">
    <property type="protein sequence ID" value="MBJ7599632.1"/>
    <property type="molecule type" value="Genomic_DNA"/>
</dbReference>
<evidence type="ECO:0000313" key="2">
    <source>
        <dbReference type="Proteomes" id="UP000612893"/>
    </source>
</evidence>